<sequence length="64" mass="7401">MTDKLIELGLVFLVVFAVKRLSKSFEYCLFTPKTIDMDSNSNTIKYRQDSTVYFRAPLDETTKA</sequence>
<evidence type="ECO:0000313" key="2">
    <source>
        <dbReference type="Proteomes" id="UP001156669"/>
    </source>
</evidence>
<comment type="caution">
    <text evidence="1">The sequence shown here is derived from an EMBL/GenBank/DDBJ whole genome shotgun (WGS) entry which is preliminary data.</text>
</comment>
<proteinExistence type="predicted"/>
<reference evidence="2" key="1">
    <citation type="journal article" date="2019" name="Int. J. Syst. Evol. Microbiol.">
        <title>The Global Catalogue of Microorganisms (GCM) 10K type strain sequencing project: providing services to taxonomists for standard genome sequencing and annotation.</title>
        <authorList>
            <consortium name="The Broad Institute Genomics Platform"/>
            <consortium name="The Broad Institute Genome Sequencing Center for Infectious Disease"/>
            <person name="Wu L."/>
            <person name="Ma J."/>
        </authorList>
    </citation>
    <scope>NUCLEOTIDE SEQUENCE [LARGE SCALE GENOMIC DNA]</scope>
    <source>
        <strain evidence="2">NBRC 110633</strain>
    </source>
</reference>
<evidence type="ECO:0000313" key="1">
    <source>
        <dbReference type="EMBL" id="GLR06784.1"/>
    </source>
</evidence>
<dbReference type="EMBL" id="BSOE01000058">
    <property type="protein sequence ID" value="GLR06784.1"/>
    <property type="molecule type" value="Genomic_DNA"/>
</dbReference>
<gene>
    <name evidence="1" type="ORF">GCM10007906_43720</name>
</gene>
<accession>A0ABQ5Y9L0</accession>
<dbReference type="RefSeq" id="WP_052437279.1">
    <property type="nucleotide sequence ID" value="NZ_BBLD01000008.1"/>
</dbReference>
<dbReference type="Proteomes" id="UP001156669">
    <property type="component" value="Unassembled WGS sequence"/>
</dbReference>
<name>A0ABQ5Y9L0_9VIBR</name>
<protein>
    <submittedName>
        <fullName evidence="1">Uncharacterized protein</fullName>
    </submittedName>
</protein>
<organism evidence="1 2">
    <name type="scientific">Vibrio hyugaensis</name>
    <dbReference type="NCBI Taxonomy" id="1534743"/>
    <lineage>
        <taxon>Bacteria</taxon>
        <taxon>Pseudomonadati</taxon>
        <taxon>Pseudomonadota</taxon>
        <taxon>Gammaproteobacteria</taxon>
        <taxon>Vibrionales</taxon>
        <taxon>Vibrionaceae</taxon>
        <taxon>Vibrio</taxon>
    </lineage>
</organism>
<keyword evidence="2" id="KW-1185">Reference proteome</keyword>